<evidence type="ECO:0000259" key="8">
    <source>
        <dbReference type="PROSITE" id="PS50192"/>
    </source>
</evidence>
<evidence type="ECO:0000256" key="6">
    <source>
        <dbReference type="SAM" id="Coils"/>
    </source>
</evidence>
<dbReference type="PROSITE" id="PS50192">
    <property type="entry name" value="T_SNARE"/>
    <property type="match status" value="1"/>
</dbReference>
<dbReference type="Gene3D" id="1.20.58.70">
    <property type="match status" value="1"/>
</dbReference>
<evidence type="ECO:0000256" key="2">
    <source>
        <dbReference type="ARBA" id="ARBA00009063"/>
    </source>
</evidence>
<feature type="domain" description="T-SNARE coiled-coil homology" evidence="8">
    <location>
        <begin position="165"/>
        <end position="227"/>
    </location>
</feature>
<keyword evidence="4 7" id="KW-1133">Transmembrane helix</keyword>
<dbReference type="PANTHER" id="PTHR19957:SF307">
    <property type="entry name" value="PROTEIN SSO1-RELATED"/>
    <property type="match status" value="1"/>
</dbReference>
<accession>A0ABQ7HZD9</accession>
<gene>
    <name evidence="9" type="primary">STX2</name>
    <name evidence="9" type="ORF">TCON_1235</name>
</gene>
<dbReference type="InterPro" id="IPR000727">
    <property type="entry name" value="T_SNARE_dom"/>
</dbReference>
<feature type="transmembrane region" description="Helical" evidence="7">
    <location>
        <begin position="240"/>
        <end position="258"/>
    </location>
</feature>
<evidence type="ECO:0000256" key="1">
    <source>
        <dbReference type="ARBA" id="ARBA00004211"/>
    </source>
</evidence>
<evidence type="ECO:0000256" key="3">
    <source>
        <dbReference type="ARBA" id="ARBA00022692"/>
    </source>
</evidence>
<comment type="similarity">
    <text evidence="2">Belongs to the syntaxin family.</text>
</comment>
<dbReference type="PANTHER" id="PTHR19957">
    <property type="entry name" value="SYNTAXIN"/>
    <property type="match status" value="1"/>
</dbReference>
<proteinExistence type="inferred from homology"/>
<keyword evidence="6" id="KW-0175">Coiled coil</keyword>
<organism evidence="9 10">
    <name type="scientific">Astathelohania contejeani</name>
    <dbReference type="NCBI Taxonomy" id="164912"/>
    <lineage>
        <taxon>Eukaryota</taxon>
        <taxon>Fungi</taxon>
        <taxon>Fungi incertae sedis</taxon>
        <taxon>Microsporidia</taxon>
        <taxon>Astathelohaniidae</taxon>
        <taxon>Astathelohania</taxon>
    </lineage>
</organism>
<comment type="caution">
    <text evidence="9">The sequence shown here is derived from an EMBL/GenBank/DDBJ whole genome shotgun (WGS) entry which is preliminary data.</text>
</comment>
<protein>
    <submittedName>
        <fullName evidence="9">Syntaxin-2</fullName>
    </submittedName>
</protein>
<name>A0ABQ7HZD9_9MICR</name>
<dbReference type="Pfam" id="PF05739">
    <property type="entry name" value="SNARE"/>
    <property type="match status" value="1"/>
</dbReference>
<evidence type="ECO:0000313" key="9">
    <source>
        <dbReference type="EMBL" id="KAF7683565.1"/>
    </source>
</evidence>
<comment type="subcellular location">
    <subcellularLocation>
        <location evidence="1">Membrane</location>
        <topology evidence="1">Single-pass type IV membrane protein</topology>
    </subcellularLocation>
</comment>
<keyword evidence="10" id="KW-1185">Reference proteome</keyword>
<evidence type="ECO:0000256" key="4">
    <source>
        <dbReference type="ARBA" id="ARBA00022989"/>
    </source>
</evidence>
<sequence>MESFLNDARILSRKISTLNEYTEKVKKLNTKKCQSVLTEEEENSMNAQVAALNDMFKDLSREIKEQLKAIYEQNESIRGTNEFLYQTRNSHCKALTNKLADAVNLYRGTQVEHNQQEKTMLRSQYMIAKPNATEEELDKLVNGEEGEAMLKSAFALGSHSAQRILKRAQNRNKSIRNIVASINELCEMMEDLHEMVKASHAVVDRIEIKVSSAVTSTEQANRELESGLRYQRNIMRIKRIIVGIVSCVIAVIIIWLLLKLRGSGSGSGNSNSE</sequence>
<reference evidence="9 10" key="1">
    <citation type="submission" date="2019-01" db="EMBL/GenBank/DDBJ databases">
        <title>Genomes sequencing and comparative genomics of infectious freshwater microsporidia, Cucumispora dikerogammari and Thelohania contejeani.</title>
        <authorList>
            <person name="Cormier A."/>
            <person name="Giraud I."/>
            <person name="Wattier R."/>
            <person name="Teixeira M."/>
            <person name="Grandjean F."/>
            <person name="Rigaud T."/>
            <person name="Cordaux R."/>
        </authorList>
    </citation>
    <scope>NUCLEOTIDE SEQUENCE [LARGE SCALE GENOMIC DNA]</scope>
    <source>
        <strain evidence="9">T1</strain>
        <tissue evidence="9">Spores</tissue>
    </source>
</reference>
<feature type="coiled-coil region" evidence="6">
    <location>
        <begin position="11"/>
        <end position="69"/>
    </location>
</feature>
<evidence type="ECO:0000256" key="7">
    <source>
        <dbReference type="SAM" id="Phobius"/>
    </source>
</evidence>
<dbReference type="SUPFAM" id="SSF47661">
    <property type="entry name" value="t-snare proteins"/>
    <property type="match status" value="1"/>
</dbReference>
<dbReference type="InterPro" id="IPR045242">
    <property type="entry name" value="Syntaxin"/>
</dbReference>
<dbReference type="InterPro" id="IPR006011">
    <property type="entry name" value="Syntaxin_N"/>
</dbReference>
<keyword evidence="3 7" id="KW-0812">Transmembrane</keyword>
<dbReference type="Gene3D" id="1.20.5.110">
    <property type="match status" value="1"/>
</dbReference>
<dbReference type="Pfam" id="PF00804">
    <property type="entry name" value="Syntaxin"/>
    <property type="match status" value="1"/>
</dbReference>
<evidence type="ECO:0000256" key="5">
    <source>
        <dbReference type="ARBA" id="ARBA00023136"/>
    </source>
</evidence>
<keyword evidence="5 7" id="KW-0472">Membrane</keyword>
<dbReference type="EMBL" id="SBIQ01000074">
    <property type="protein sequence ID" value="KAF7683565.1"/>
    <property type="molecule type" value="Genomic_DNA"/>
</dbReference>
<dbReference type="Proteomes" id="UP001516464">
    <property type="component" value="Unassembled WGS sequence"/>
</dbReference>
<dbReference type="SMART" id="SM00397">
    <property type="entry name" value="t_SNARE"/>
    <property type="match status" value="1"/>
</dbReference>
<dbReference type="InterPro" id="IPR010989">
    <property type="entry name" value="SNARE"/>
</dbReference>
<evidence type="ECO:0000313" key="10">
    <source>
        <dbReference type="Proteomes" id="UP001516464"/>
    </source>
</evidence>